<dbReference type="InterPro" id="IPR036179">
    <property type="entry name" value="Ig-like_dom_sf"/>
</dbReference>
<dbReference type="AlphaFoldDB" id="A0A669DQ30"/>
<evidence type="ECO:0000256" key="1">
    <source>
        <dbReference type="SAM" id="MobiDB-lite"/>
    </source>
</evidence>
<proteinExistence type="predicted"/>
<sequence>METVVGHVGRKVMLPCRTGAVKQGGVEVCWGRGKPSLFTCHNAVINSAAAGITYRKSHRYSVSASSSSLSIFHSRPSDSGFYHCRVQVPGLFNDQTFTVHLIILSSRTSTHACSERRKRNENLKDFVCLSPAARSVAVTENSELSDGDLNAPHTAAGHIAQEAGSDVTGDDTTQPVVALVQSAERQVNVLQAFVGNTVRASSLIFIPALLLTAAYRVWRSKQEAKRRPDQSEEEEESSAV</sequence>
<evidence type="ECO:0000313" key="3">
    <source>
        <dbReference type="Ensembl" id="ENSONIP00000060561.1"/>
    </source>
</evidence>
<dbReference type="InterPro" id="IPR003599">
    <property type="entry name" value="Ig_sub"/>
</dbReference>
<dbReference type="Ensembl" id="ENSONIT00000080502.1">
    <property type="protein sequence ID" value="ENSONIP00000060561.1"/>
    <property type="gene ID" value="ENSONIG00000035922.1"/>
</dbReference>
<dbReference type="GO" id="GO:0001786">
    <property type="term" value="F:phosphatidylserine binding"/>
    <property type="evidence" value="ECO:0007669"/>
    <property type="project" value="TreeGrafter"/>
</dbReference>
<dbReference type="InterPro" id="IPR007110">
    <property type="entry name" value="Ig-like_dom"/>
</dbReference>
<feature type="compositionally biased region" description="Basic and acidic residues" evidence="1">
    <location>
        <begin position="221"/>
        <end position="230"/>
    </location>
</feature>
<dbReference type="SMART" id="SM00409">
    <property type="entry name" value="IG"/>
    <property type="match status" value="1"/>
</dbReference>
<dbReference type="GeneTree" id="ENSGT00940000170476"/>
<protein>
    <submittedName>
        <fullName evidence="3">Hepatitis A virus cellular receptor 2 homolog</fullName>
    </submittedName>
</protein>
<gene>
    <name evidence="3" type="primary">LOC102080683</name>
</gene>
<keyword evidence="4" id="KW-1185">Reference proteome</keyword>
<evidence type="ECO:0000313" key="4">
    <source>
        <dbReference type="Proteomes" id="UP000005207"/>
    </source>
</evidence>
<dbReference type="InterPro" id="IPR013783">
    <property type="entry name" value="Ig-like_fold"/>
</dbReference>
<feature type="compositionally biased region" description="Acidic residues" evidence="1">
    <location>
        <begin position="231"/>
        <end position="240"/>
    </location>
</feature>
<feature type="region of interest" description="Disordered" evidence="1">
    <location>
        <begin position="221"/>
        <end position="240"/>
    </location>
</feature>
<dbReference type="PROSITE" id="PS50835">
    <property type="entry name" value="IG_LIKE"/>
    <property type="match status" value="1"/>
</dbReference>
<dbReference type="GO" id="GO:0060097">
    <property type="term" value="P:cytoskeletal rearrangement involved in phagocytosis, engulfment"/>
    <property type="evidence" value="ECO:0007669"/>
    <property type="project" value="TreeGrafter"/>
</dbReference>
<dbReference type="PANTHER" id="PTHR46608">
    <property type="entry name" value="T-CELL IMMUNOGLOBULIN AND MUCIN DOMAIN-CONTAINING PROTEIN 4"/>
    <property type="match status" value="1"/>
</dbReference>
<accession>A0A669DQ30</accession>
<organism evidence="3 4">
    <name type="scientific">Oreochromis niloticus</name>
    <name type="common">Nile tilapia</name>
    <name type="synonym">Tilapia nilotica</name>
    <dbReference type="NCBI Taxonomy" id="8128"/>
    <lineage>
        <taxon>Eukaryota</taxon>
        <taxon>Metazoa</taxon>
        <taxon>Chordata</taxon>
        <taxon>Craniata</taxon>
        <taxon>Vertebrata</taxon>
        <taxon>Euteleostomi</taxon>
        <taxon>Actinopterygii</taxon>
        <taxon>Neopterygii</taxon>
        <taxon>Teleostei</taxon>
        <taxon>Neoteleostei</taxon>
        <taxon>Acanthomorphata</taxon>
        <taxon>Ovalentaria</taxon>
        <taxon>Cichlomorphae</taxon>
        <taxon>Cichliformes</taxon>
        <taxon>Cichlidae</taxon>
        <taxon>African cichlids</taxon>
        <taxon>Pseudocrenilabrinae</taxon>
        <taxon>Oreochromini</taxon>
        <taxon>Oreochromis</taxon>
    </lineage>
</organism>
<dbReference type="OMA" id="FGCENTV"/>
<dbReference type="Gene3D" id="2.60.40.10">
    <property type="entry name" value="Immunoglobulins"/>
    <property type="match status" value="1"/>
</dbReference>
<evidence type="ECO:0000259" key="2">
    <source>
        <dbReference type="PROSITE" id="PS50835"/>
    </source>
</evidence>
<dbReference type="Pfam" id="PF07686">
    <property type="entry name" value="V-set"/>
    <property type="match status" value="1"/>
</dbReference>
<dbReference type="Proteomes" id="UP000005207">
    <property type="component" value="Linkage group LG10"/>
</dbReference>
<dbReference type="PANTHER" id="PTHR46608:SF3">
    <property type="entry name" value="T-CELL IMMUNOGLOBULIN AND MUCIN DOMAIN-CONTAINING PROTEIN 4"/>
    <property type="match status" value="1"/>
</dbReference>
<name>A0A669DQ30_ORENI</name>
<reference evidence="3" key="3">
    <citation type="submission" date="2025-09" db="UniProtKB">
        <authorList>
            <consortium name="Ensembl"/>
        </authorList>
    </citation>
    <scope>IDENTIFICATION</scope>
</reference>
<dbReference type="SUPFAM" id="SSF48726">
    <property type="entry name" value="Immunoglobulin"/>
    <property type="match status" value="1"/>
</dbReference>
<dbReference type="InterPro" id="IPR013106">
    <property type="entry name" value="Ig_V-set"/>
</dbReference>
<feature type="domain" description="Ig-like" evidence="2">
    <location>
        <begin position="1"/>
        <end position="98"/>
    </location>
</feature>
<reference evidence="4" key="1">
    <citation type="submission" date="2012-01" db="EMBL/GenBank/DDBJ databases">
        <title>The Genome Sequence of Oreochromis niloticus (Nile Tilapia).</title>
        <authorList>
            <consortium name="Broad Institute Genome Assembly Team"/>
            <consortium name="Broad Institute Sequencing Platform"/>
            <person name="Di Palma F."/>
            <person name="Johnson J."/>
            <person name="Lander E.S."/>
            <person name="Lindblad-Toh K."/>
        </authorList>
    </citation>
    <scope>NUCLEOTIDE SEQUENCE [LARGE SCALE GENOMIC DNA]</scope>
</reference>
<dbReference type="GO" id="GO:0043277">
    <property type="term" value="P:apoptotic cell clearance"/>
    <property type="evidence" value="ECO:0007669"/>
    <property type="project" value="TreeGrafter"/>
</dbReference>
<dbReference type="InParanoid" id="A0A669DQ30"/>
<reference evidence="3" key="2">
    <citation type="submission" date="2025-08" db="UniProtKB">
        <authorList>
            <consortium name="Ensembl"/>
        </authorList>
    </citation>
    <scope>IDENTIFICATION</scope>
</reference>